<keyword evidence="3" id="KW-0479">Metal-binding</keyword>
<dbReference type="Gene3D" id="3.20.20.70">
    <property type="entry name" value="Aldolase class I"/>
    <property type="match status" value="1"/>
</dbReference>
<dbReference type="OrthoDB" id="9808591at2"/>
<dbReference type="Proteomes" id="UP000005632">
    <property type="component" value="Chromosome"/>
</dbReference>
<dbReference type="RefSeq" id="WP_014268936.1">
    <property type="nucleotide sequence ID" value="NC_016633.1"/>
</dbReference>
<dbReference type="CDD" id="cd01335">
    <property type="entry name" value="Radical_SAM"/>
    <property type="match status" value="1"/>
</dbReference>
<protein>
    <submittedName>
        <fullName evidence="7">Putative Fe-S oxidoreductase</fullName>
    </submittedName>
</protein>
<keyword evidence="2" id="KW-0949">S-adenosyl-L-methionine</keyword>
<accession>G8QUB7</accession>
<dbReference type="InterPro" id="IPR013785">
    <property type="entry name" value="Aldolase_TIM"/>
</dbReference>
<dbReference type="InterPro" id="IPR058240">
    <property type="entry name" value="rSAM_sf"/>
</dbReference>
<gene>
    <name evidence="7" type="ordered locus">SpiGrapes_0224</name>
</gene>
<comment type="cofactor">
    <cofactor evidence="1">
        <name>[4Fe-4S] cluster</name>
        <dbReference type="ChEBI" id="CHEBI:49883"/>
    </cofactor>
</comment>
<dbReference type="KEGG" id="sgp:SpiGrapes_0224"/>
<dbReference type="SUPFAM" id="SSF102114">
    <property type="entry name" value="Radical SAM enzymes"/>
    <property type="match status" value="1"/>
</dbReference>
<organism evidence="7 8">
    <name type="scientific">Sphaerochaeta pleomorpha (strain ATCC BAA-1885 / DSM 22778 / Grapes)</name>
    <dbReference type="NCBI Taxonomy" id="158190"/>
    <lineage>
        <taxon>Bacteria</taxon>
        <taxon>Pseudomonadati</taxon>
        <taxon>Spirochaetota</taxon>
        <taxon>Spirochaetia</taxon>
        <taxon>Spirochaetales</taxon>
        <taxon>Sphaerochaetaceae</taxon>
        <taxon>Sphaerochaeta</taxon>
    </lineage>
</organism>
<evidence type="ECO:0000259" key="6">
    <source>
        <dbReference type="PROSITE" id="PS51918"/>
    </source>
</evidence>
<dbReference type="GO" id="GO:0046872">
    <property type="term" value="F:metal ion binding"/>
    <property type="evidence" value="ECO:0007669"/>
    <property type="project" value="UniProtKB-KW"/>
</dbReference>
<dbReference type="STRING" id="158190.SpiGrapes_0224"/>
<dbReference type="HOGENOM" id="CLU_044700_0_0_12"/>
<sequence>MNLPEYLNNSINLIIREALHASLSNAKETRFLVRSALAQKRAAKKRIQADLGGKPIPPFLIASIATSCNLHCKGCYARVNQVCSDSGKLMELSAERWGELFKEAEELGVSFILLAGGEPLTRSEVLTQAAKVKNIVFPVFTNGTMLSGKMLDLFDLHRNLVPVVSLEGERGLTDERRGEGIYTILSQAMKEMEKRGVFFGVSITVTKRNLDLVASDSFIGDLWEKGCRLVFFIEYVPVDGVTDLAPEEAERQILTLRQKILRTCYPGMILLSFPGDEKHMGGCLASGRGFFHINPYGGAEPCPFSPYSDTSLKVGSIQQALNSPFFKSIRERGLESLDHEGGCVLFEKRSEIESILKAIQG</sequence>
<evidence type="ECO:0000256" key="3">
    <source>
        <dbReference type="ARBA" id="ARBA00022723"/>
    </source>
</evidence>
<reference evidence="7 8" key="1">
    <citation type="submission" date="2011-11" db="EMBL/GenBank/DDBJ databases">
        <title>Complete sequence of Spirochaeta sp. grapes.</title>
        <authorList>
            <consortium name="US DOE Joint Genome Institute"/>
            <person name="Lucas S."/>
            <person name="Han J."/>
            <person name="Lapidus A."/>
            <person name="Cheng J.-F."/>
            <person name="Goodwin L."/>
            <person name="Pitluck S."/>
            <person name="Peters L."/>
            <person name="Ovchinnikova G."/>
            <person name="Munk A.C."/>
            <person name="Detter J.C."/>
            <person name="Han C."/>
            <person name="Tapia R."/>
            <person name="Land M."/>
            <person name="Hauser L."/>
            <person name="Kyrpides N."/>
            <person name="Ivanova N."/>
            <person name="Pagani I."/>
            <person name="Ritalahtilisa K."/>
            <person name="Loeffler F."/>
            <person name="Woyke T."/>
        </authorList>
    </citation>
    <scope>NUCLEOTIDE SEQUENCE [LARGE SCALE GENOMIC DNA]</scope>
    <source>
        <strain evidence="8">ATCC BAA-1885 / DSM 22778 / Grapes</strain>
    </source>
</reference>
<dbReference type="eggNOG" id="COG0535">
    <property type="taxonomic scope" value="Bacteria"/>
</dbReference>
<dbReference type="PANTHER" id="PTHR43524">
    <property type="entry name" value="RADICAL SAM SUPERFAMILY PROTEIN"/>
    <property type="match status" value="1"/>
</dbReference>
<name>G8QUB7_SPHPG</name>
<dbReference type="GO" id="GO:0051536">
    <property type="term" value="F:iron-sulfur cluster binding"/>
    <property type="evidence" value="ECO:0007669"/>
    <property type="project" value="UniProtKB-KW"/>
</dbReference>
<dbReference type="Pfam" id="PF04055">
    <property type="entry name" value="Radical_SAM"/>
    <property type="match status" value="1"/>
</dbReference>
<evidence type="ECO:0000256" key="2">
    <source>
        <dbReference type="ARBA" id="ARBA00022691"/>
    </source>
</evidence>
<keyword evidence="5" id="KW-0411">Iron-sulfur</keyword>
<dbReference type="GO" id="GO:0003824">
    <property type="term" value="F:catalytic activity"/>
    <property type="evidence" value="ECO:0007669"/>
    <property type="project" value="InterPro"/>
</dbReference>
<dbReference type="PANTHER" id="PTHR43524:SF1">
    <property type="entry name" value="RADICAL SAM SUPERFAMILY PROTEIN"/>
    <property type="match status" value="1"/>
</dbReference>
<keyword evidence="8" id="KW-1185">Reference proteome</keyword>
<evidence type="ECO:0000256" key="4">
    <source>
        <dbReference type="ARBA" id="ARBA00023004"/>
    </source>
</evidence>
<dbReference type="SFLD" id="SFLDS00029">
    <property type="entry name" value="Radical_SAM"/>
    <property type="match status" value="1"/>
</dbReference>
<evidence type="ECO:0000256" key="1">
    <source>
        <dbReference type="ARBA" id="ARBA00001966"/>
    </source>
</evidence>
<proteinExistence type="predicted"/>
<dbReference type="PROSITE" id="PS51918">
    <property type="entry name" value="RADICAL_SAM"/>
    <property type="match status" value="1"/>
</dbReference>
<evidence type="ECO:0000313" key="7">
    <source>
        <dbReference type="EMBL" id="AEV28087.1"/>
    </source>
</evidence>
<feature type="domain" description="Radical SAM core" evidence="6">
    <location>
        <begin position="54"/>
        <end position="274"/>
    </location>
</feature>
<dbReference type="SFLD" id="SFLDG01067">
    <property type="entry name" value="SPASM/twitch_domain_containing"/>
    <property type="match status" value="1"/>
</dbReference>
<evidence type="ECO:0000256" key="5">
    <source>
        <dbReference type="ARBA" id="ARBA00023014"/>
    </source>
</evidence>
<evidence type="ECO:0000313" key="8">
    <source>
        <dbReference type="Proteomes" id="UP000005632"/>
    </source>
</evidence>
<dbReference type="InterPro" id="IPR007197">
    <property type="entry name" value="rSAM"/>
</dbReference>
<dbReference type="AlphaFoldDB" id="G8QUB7"/>
<keyword evidence="4" id="KW-0408">Iron</keyword>
<dbReference type="EMBL" id="CP003155">
    <property type="protein sequence ID" value="AEV28087.1"/>
    <property type="molecule type" value="Genomic_DNA"/>
</dbReference>